<dbReference type="Gene3D" id="3.40.1080.10">
    <property type="entry name" value="Glutaconate Coenzyme A-transferase"/>
    <property type="match status" value="1"/>
</dbReference>
<dbReference type="SMART" id="SM00882">
    <property type="entry name" value="CoA_trans"/>
    <property type="match status" value="1"/>
</dbReference>
<sequence>MSESVIARTGRALSREELAARIARDLWPGATVNLGIGIPLLVADHIPADGSIAIHTENGLLGMGRAATGEEIDPDLIGAGKGYTTAVPGASVFDSSISFGMIRSGRLDVTVLGALEVSETGDLANWYVPGGRPGVGGAMDLVSGAREVWVATQHVDRAGTPKLVRQCRYPLTGRGVVTRVYTDLAVFEVRDGRLVLRELAPGVGADEIAAKTEAAFVTDLSG</sequence>
<comment type="similarity">
    <text evidence="1">Belongs to the 3-oxoacid CoA-transferase subunit B family.</text>
</comment>
<dbReference type="EMBL" id="BAAAHP010000075">
    <property type="protein sequence ID" value="GAA0935041.1"/>
    <property type="molecule type" value="Genomic_DNA"/>
</dbReference>
<dbReference type="NCBIfam" id="TIGR02428">
    <property type="entry name" value="pcaJ_scoB_fam"/>
    <property type="match status" value="1"/>
</dbReference>
<evidence type="ECO:0000256" key="2">
    <source>
        <dbReference type="ARBA" id="ARBA00022679"/>
    </source>
</evidence>
<dbReference type="Proteomes" id="UP001499967">
    <property type="component" value="Unassembled WGS sequence"/>
</dbReference>
<name>A0ABN1PZB4_9PSEU</name>
<reference evidence="3 4" key="1">
    <citation type="journal article" date="2019" name="Int. J. Syst. Evol. Microbiol.">
        <title>The Global Catalogue of Microorganisms (GCM) 10K type strain sequencing project: providing services to taxonomists for standard genome sequencing and annotation.</title>
        <authorList>
            <consortium name="The Broad Institute Genomics Platform"/>
            <consortium name="The Broad Institute Genome Sequencing Center for Infectious Disease"/>
            <person name="Wu L."/>
            <person name="Ma J."/>
        </authorList>
    </citation>
    <scope>NUCLEOTIDE SEQUENCE [LARGE SCALE GENOMIC DNA]</scope>
    <source>
        <strain evidence="3 4">JCM 11117</strain>
    </source>
</reference>
<dbReference type="PANTHER" id="PTHR13707">
    <property type="entry name" value="KETOACID-COENZYME A TRANSFERASE"/>
    <property type="match status" value="1"/>
</dbReference>
<dbReference type="RefSeq" id="WP_343941614.1">
    <property type="nucleotide sequence ID" value="NZ_BAAAHP010000075.1"/>
</dbReference>
<evidence type="ECO:0000313" key="4">
    <source>
        <dbReference type="Proteomes" id="UP001499967"/>
    </source>
</evidence>
<organism evidence="3 4">
    <name type="scientific">Pseudonocardia zijingensis</name>
    <dbReference type="NCBI Taxonomy" id="153376"/>
    <lineage>
        <taxon>Bacteria</taxon>
        <taxon>Bacillati</taxon>
        <taxon>Actinomycetota</taxon>
        <taxon>Actinomycetes</taxon>
        <taxon>Pseudonocardiales</taxon>
        <taxon>Pseudonocardiaceae</taxon>
        <taxon>Pseudonocardia</taxon>
    </lineage>
</organism>
<dbReference type="GO" id="GO:0016740">
    <property type="term" value="F:transferase activity"/>
    <property type="evidence" value="ECO:0007669"/>
    <property type="project" value="UniProtKB-KW"/>
</dbReference>
<comment type="caution">
    <text evidence="3">The sequence shown here is derived from an EMBL/GenBank/DDBJ whole genome shotgun (WGS) entry which is preliminary data.</text>
</comment>
<dbReference type="PANTHER" id="PTHR13707:SF57">
    <property type="entry name" value="SUCCINYL-COA:3-KETOACID COENZYME A TRANSFERASE SUBUNIT B-RELATED"/>
    <property type="match status" value="1"/>
</dbReference>
<dbReference type="Pfam" id="PF01144">
    <property type="entry name" value="CoA_trans"/>
    <property type="match status" value="1"/>
</dbReference>
<evidence type="ECO:0000256" key="1">
    <source>
        <dbReference type="ARBA" id="ARBA00007047"/>
    </source>
</evidence>
<keyword evidence="4" id="KW-1185">Reference proteome</keyword>
<gene>
    <name evidence="3" type="ORF">GCM10009559_26210</name>
</gene>
<protein>
    <submittedName>
        <fullName evidence="3">Succinyl-CoA--3-ketoacid CoA transferase subunit B</fullName>
    </submittedName>
</protein>
<keyword evidence="2 3" id="KW-0808">Transferase</keyword>
<proteinExistence type="inferred from homology"/>
<evidence type="ECO:0000313" key="3">
    <source>
        <dbReference type="EMBL" id="GAA0935041.1"/>
    </source>
</evidence>
<dbReference type="SUPFAM" id="SSF100950">
    <property type="entry name" value="NagB/RpiA/CoA transferase-like"/>
    <property type="match status" value="1"/>
</dbReference>
<dbReference type="InterPro" id="IPR012791">
    <property type="entry name" value="3-oxoacid_CoA-transf_B"/>
</dbReference>
<dbReference type="InterPro" id="IPR037171">
    <property type="entry name" value="NagB/RpiA_transferase-like"/>
</dbReference>
<dbReference type="InterPro" id="IPR004165">
    <property type="entry name" value="CoA_trans_fam_I"/>
</dbReference>
<accession>A0ABN1PZB4</accession>